<organism evidence="1 2">
    <name type="scientific">Puccinia striiformis f. sp. tritici</name>
    <dbReference type="NCBI Taxonomy" id="168172"/>
    <lineage>
        <taxon>Eukaryota</taxon>
        <taxon>Fungi</taxon>
        <taxon>Dikarya</taxon>
        <taxon>Basidiomycota</taxon>
        <taxon>Pucciniomycotina</taxon>
        <taxon>Pucciniomycetes</taxon>
        <taxon>Pucciniales</taxon>
        <taxon>Pucciniaceae</taxon>
        <taxon>Puccinia</taxon>
    </lineage>
</organism>
<protein>
    <submittedName>
        <fullName evidence="1">Uncharacterized protein</fullName>
    </submittedName>
</protein>
<name>A0ACC0E4N9_9BASI</name>
<dbReference type="EMBL" id="CM045875">
    <property type="protein sequence ID" value="KAI7944118.1"/>
    <property type="molecule type" value="Genomic_DNA"/>
</dbReference>
<sequence>MTKQTKSNNQTSPSKQKYKRKKKNTAATAVDESGEVEVVLDITQDLDAANLKVRQPSDKEISPFDDVQNYFFIPCHTQETNTSIQDLDASVHQLENLVKTTAKPSSLSSTSLPSAPLQPGIDTALTQTIVKNTVSKYMSCFESILEDKLGNLPAGPLRESCNQEELEQKLEAHSKDQRRDFVKLNDRLDRAMSQFRSSEAGVREELSGLSALILQEPNNPTRKTPPHLPPLPHVPPPRGDNSDSEDDQEPIDKEVQHQLPSAIAKSDWPKFSGRDEYDLVGFCRWMDMARDCNYVDDKVLVLKLMTQLTATVTKKTQKWIFWKAEMWNKWGTSSWKQKVEDAFDADKFLPGDSNPAKWVTRQYNRLQCFAPDLTQESVNFKLMGRMDNEVEYALRMCDERATHRLEYLHQFNNVQEDEPPKDEEASDYEPEGPIIGEDSNGTFAIGFGPGRNNLVRMTCCNQDCLVLLDSGAVSSVVGKNYLQRFCPGWRDFILPIEPGKYHSASGALHPLGVMKCKFFMRGIKLQV</sequence>
<proteinExistence type="predicted"/>
<evidence type="ECO:0000313" key="2">
    <source>
        <dbReference type="Proteomes" id="UP001060170"/>
    </source>
</evidence>
<reference evidence="2" key="2">
    <citation type="journal article" date="2018" name="Mol. Plant Microbe Interact.">
        <title>Genome sequence resources for the wheat stripe rust pathogen (Puccinia striiformis f. sp. tritici) and the barley stripe rust pathogen (Puccinia striiformis f. sp. hordei).</title>
        <authorList>
            <person name="Xia C."/>
            <person name="Wang M."/>
            <person name="Yin C."/>
            <person name="Cornejo O.E."/>
            <person name="Hulbert S.H."/>
            <person name="Chen X."/>
        </authorList>
    </citation>
    <scope>NUCLEOTIDE SEQUENCE [LARGE SCALE GENOMIC DNA]</scope>
    <source>
        <strain evidence="2">93-210</strain>
    </source>
</reference>
<evidence type="ECO:0000313" key="1">
    <source>
        <dbReference type="EMBL" id="KAI7944118.1"/>
    </source>
</evidence>
<keyword evidence="2" id="KW-1185">Reference proteome</keyword>
<reference evidence="2" key="1">
    <citation type="journal article" date="2018" name="BMC Genomics">
        <title>Genomic insights into host adaptation between the wheat stripe rust pathogen (Puccinia striiformis f. sp. tritici) and the barley stripe rust pathogen (Puccinia striiformis f. sp. hordei).</title>
        <authorList>
            <person name="Xia C."/>
            <person name="Wang M."/>
            <person name="Yin C."/>
            <person name="Cornejo O.E."/>
            <person name="Hulbert S.H."/>
            <person name="Chen X."/>
        </authorList>
    </citation>
    <scope>NUCLEOTIDE SEQUENCE [LARGE SCALE GENOMIC DNA]</scope>
    <source>
        <strain evidence="2">93-210</strain>
    </source>
</reference>
<dbReference type="Proteomes" id="UP001060170">
    <property type="component" value="Chromosome 11"/>
</dbReference>
<feature type="non-terminal residue" evidence="1">
    <location>
        <position position="527"/>
    </location>
</feature>
<comment type="caution">
    <text evidence="1">The sequence shown here is derived from an EMBL/GenBank/DDBJ whole genome shotgun (WGS) entry which is preliminary data.</text>
</comment>
<accession>A0ACC0E4N9</accession>
<reference evidence="1 2" key="3">
    <citation type="journal article" date="2022" name="Microbiol. Spectr.">
        <title>Folding features and dynamics of 3D genome architecture in plant fungal pathogens.</title>
        <authorList>
            <person name="Xia C."/>
        </authorList>
    </citation>
    <scope>NUCLEOTIDE SEQUENCE [LARGE SCALE GENOMIC DNA]</scope>
    <source>
        <strain evidence="1 2">93-210</strain>
    </source>
</reference>
<gene>
    <name evidence="1" type="ORF">MJO28_011646</name>
</gene>